<reference evidence="8" key="1">
    <citation type="submission" date="2019-03" db="EMBL/GenBank/DDBJ databases">
        <title>Single cell metagenomics reveals metabolic interactions within the superorganism composed of flagellate Streblomastix strix and complex community of Bacteroidetes bacteria on its surface.</title>
        <authorList>
            <person name="Treitli S.C."/>
            <person name="Kolisko M."/>
            <person name="Husnik F."/>
            <person name="Keeling P."/>
            <person name="Hampl V."/>
        </authorList>
    </citation>
    <scope>NUCLEOTIDE SEQUENCE</scope>
    <source>
        <strain evidence="8">STM</strain>
    </source>
</reference>
<dbReference type="PANTHER" id="PTHR21057">
    <property type="entry name" value="PHOSPHO-2-DEHYDRO-3-DEOXYHEPTONATE ALDOLASE"/>
    <property type="match status" value="1"/>
</dbReference>
<dbReference type="EC" id="2.5.1.55" evidence="3"/>
<comment type="subcellular location">
    <subcellularLocation>
        <location evidence="1">Cytoplasm</location>
    </subcellularLocation>
</comment>
<evidence type="ECO:0000313" key="8">
    <source>
        <dbReference type="EMBL" id="KAA6316202.1"/>
    </source>
</evidence>
<name>A0A5J4Q3V4_9ZZZZ</name>
<dbReference type="InterPro" id="IPR006218">
    <property type="entry name" value="DAHP1/KDSA"/>
</dbReference>
<evidence type="ECO:0000256" key="4">
    <source>
        <dbReference type="ARBA" id="ARBA00022490"/>
    </source>
</evidence>
<keyword evidence="5 8" id="KW-0808">Transferase</keyword>
<feature type="non-terminal residue" evidence="8">
    <location>
        <position position="1"/>
    </location>
</feature>
<dbReference type="EMBL" id="SNRY01004967">
    <property type="protein sequence ID" value="KAA6316202.1"/>
    <property type="molecule type" value="Genomic_DNA"/>
</dbReference>
<evidence type="ECO:0000256" key="1">
    <source>
        <dbReference type="ARBA" id="ARBA00004496"/>
    </source>
</evidence>
<comment type="catalytic activity">
    <reaction evidence="6">
        <text>D-arabinose 5-phosphate + phosphoenolpyruvate + H2O = 3-deoxy-alpha-D-manno-2-octulosonate-8-phosphate + phosphate</text>
        <dbReference type="Rhea" id="RHEA:14053"/>
        <dbReference type="ChEBI" id="CHEBI:15377"/>
        <dbReference type="ChEBI" id="CHEBI:43474"/>
        <dbReference type="ChEBI" id="CHEBI:57693"/>
        <dbReference type="ChEBI" id="CHEBI:58702"/>
        <dbReference type="ChEBI" id="CHEBI:85985"/>
        <dbReference type="EC" id="2.5.1.55"/>
    </reaction>
</comment>
<comment type="similarity">
    <text evidence="2">Belongs to the KdsA family.</text>
</comment>
<dbReference type="Pfam" id="PF00793">
    <property type="entry name" value="DAHP_synth_1"/>
    <property type="match status" value="1"/>
</dbReference>
<evidence type="ECO:0000256" key="2">
    <source>
        <dbReference type="ARBA" id="ARBA00010499"/>
    </source>
</evidence>
<dbReference type="InterPro" id="IPR006269">
    <property type="entry name" value="KDO8P_synthase"/>
</dbReference>
<dbReference type="InterPro" id="IPR013785">
    <property type="entry name" value="Aldolase_TIM"/>
</dbReference>
<proteinExistence type="inferred from homology"/>
<evidence type="ECO:0000256" key="3">
    <source>
        <dbReference type="ARBA" id="ARBA00012693"/>
    </source>
</evidence>
<dbReference type="AlphaFoldDB" id="A0A5J4Q3V4"/>
<evidence type="ECO:0000259" key="7">
    <source>
        <dbReference type="Pfam" id="PF00793"/>
    </source>
</evidence>
<dbReference type="GO" id="GO:0005737">
    <property type="term" value="C:cytoplasm"/>
    <property type="evidence" value="ECO:0007669"/>
    <property type="project" value="UniProtKB-SubCell"/>
</dbReference>
<protein>
    <recommendedName>
        <fullName evidence="3">3-deoxy-8-phosphooctulonate synthase</fullName>
        <ecNumber evidence="3">2.5.1.55</ecNumber>
    </recommendedName>
</protein>
<feature type="domain" description="DAHP synthetase I/KDSA" evidence="7">
    <location>
        <begin position="1"/>
        <end position="76"/>
    </location>
</feature>
<dbReference type="SUPFAM" id="SSF51569">
    <property type="entry name" value="Aldolase"/>
    <property type="match status" value="1"/>
</dbReference>
<evidence type="ECO:0000256" key="5">
    <source>
        <dbReference type="ARBA" id="ARBA00022679"/>
    </source>
</evidence>
<evidence type="ECO:0000256" key="6">
    <source>
        <dbReference type="ARBA" id="ARBA00049112"/>
    </source>
</evidence>
<gene>
    <name evidence="8" type="ORF">EZS27_033456</name>
</gene>
<dbReference type="GO" id="GO:0008676">
    <property type="term" value="F:3-deoxy-8-phosphooctulonate synthase activity"/>
    <property type="evidence" value="ECO:0007669"/>
    <property type="project" value="UniProtKB-EC"/>
</dbReference>
<keyword evidence="4" id="KW-0963">Cytoplasm</keyword>
<dbReference type="Gene3D" id="3.20.20.70">
    <property type="entry name" value="Aldolase class I"/>
    <property type="match status" value="1"/>
</dbReference>
<organism evidence="8">
    <name type="scientific">termite gut metagenome</name>
    <dbReference type="NCBI Taxonomy" id="433724"/>
    <lineage>
        <taxon>unclassified sequences</taxon>
        <taxon>metagenomes</taxon>
        <taxon>organismal metagenomes</taxon>
    </lineage>
</organism>
<comment type="caution">
    <text evidence="8">The sequence shown here is derived from an EMBL/GenBank/DDBJ whole genome shotgun (WGS) entry which is preliminary data.</text>
</comment>
<sequence length="79" mass="8440">ILDITHSLQQPNQTSGITGGMPHLIETIAKAGIAVGVDGIFIETHENPAIAKSDGANMLRLDLLEGLLSKLVRIREAVR</sequence>
<accession>A0A5J4Q3V4</accession>